<evidence type="ECO:0000256" key="14">
    <source>
        <dbReference type="ARBA" id="ARBA00030634"/>
    </source>
</evidence>
<comment type="catalytic activity">
    <reaction evidence="20">
        <text>N(6)-methyl-dATP + H2O = N(6)-methyl-dAMP + diphosphate + H(+)</text>
        <dbReference type="Rhea" id="RHEA:67604"/>
        <dbReference type="ChEBI" id="CHEBI:15377"/>
        <dbReference type="ChEBI" id="CHEBI:15378"/>
        <dbReference type="ChEBI" id="CHEBI:33019"/>
        <dbReference type="ChEBI" id="CHEBI:169976"/>
        <dbReference type="ChEBI" id="CHEBI:172872"/>
    </reaction>
    <physiologicalReaction direction="left-to-right" evidence="20">
        <dbReference type="Rhea" id="RHEA:67605"/>
    </physiologicalReaction>
</comment>
<dbReference type="EC" id="3.6.1.56" evidence="11"/>
<evidence type="ECO:0000256" key="17">
    <source>
        <dbReference type="ARBA" id="ARBA00032071"/>
    </source>
</evidence>
<sequence>MPSAALRVTETLQAAAKIKHYTLAFLLRTHEDGANEVLLGMKKRGFGQGKWNGFGGKVEATDATVADAAAREMNEEANVLVHGKYMEKKGTLLFTFTNKPEVLHVHVYQVTKFEGVPTESEEMRPQWYTYDAIPYDDMWADDKFWLPSVLAGRNIIGQFDFAADETKIHEYVLDTDAALLDF</sequence>
<evidence type="ECO:0000256" key="19">
    <source>
        <dbReference type="ARBA" id="ARBA00048894"/>
    </source>
</evidence>
<protein>
    <recommendedName>
        <fullName evidence="12">Oxidized purine nucleoside triphosphate hydrolase</fullName>
        <ecNumber evidence="11">3.6.1.56</ecNumber>
    </recommendedName>
    <alternativeName>
        <fullName evidence="16">2-hydroxy-dATP diphosphatase</fullName>
    </alternativeName>
    <alternativeName>
        <fullName evidence="15">7,8-dihydro-8-oxoguanine triphosphatase</fullName>
    </alternativeName>
    <alternativeName>
        <fullName evidence="14">8-oxo-dGTPase</fullName>
    </alternativeName>
    <alternativeName>
        <fullName evidence="17">Methylated purine nucleoside triphosphate hydrolase</fullName>
    </alternativeName>
    <alternativeName>
        <fullName evidence="13">Nucleoside diphosphate-linked moiety X motif 1</fullName>
    </alternativeName>
</protein>
<evidence type="ECO:0000256" key="5">
    <source>
        <dbReference type="ARBA" id="ARBA00022801"/>
    </source>
</evidence>
<dbReference type="OMA" id="MWADDEF"/>
<keyword evidence="24" id="KW-1185">Reference proteome</keyword>
<dbReference type="InterPro" id="IPR003563">
    <property type="entry name" value="8ODP"/>
</dbReference>
<organism evidence="23 24">
    <name type="scientific">Saprolegnia diclina (strain VS20)</name>
    <dbReference type="NCBI Taxonomy" id="1156394"/>
    <lineage>
        <taxon>Eukaryota</taxon>
        <taxon>Sar</taxon>
        <taxon>Stramenopiles</taxon>
        <taxon>Oomycota</taxon>
        <taxon>Saprolegniomycetes</taxon>
        <taxon>Saprolegniales</taxon>
        <taxon>Saprolegniaceae</taxon>
        <taxon>Saprolegnia</taxon>
    </lineage>
</organism>
<evidence type="ECO:0000313" key="23">
    <source>
        <dbReference type="EMBL" id="EQC41890.1"/>
    </source>
</evidence>
<gene>
    <name evidence="23" type="ORF">SDRG_00746</name>
</gene>
<dbReference type="SUPFAM" id="SSF55811">
    <property type="entry name" value="Nudix"/>
    <property type="match status" value="1"/>
</dbReference>
<evidence type="ECO:0000256" key="20">
    <source>
        <dbReference type="ARBA" id="ARBA00049032"/>
    </source>
</evidence>
<keyword evidence="6" id="KW-0460">Magnesium</keyword>
<dbReference type="PROSITE" id="PS51462">
    <property type="entry name" value="NUDIX"/>
    <property type="match status" value="1"/>
</dbReference>
<evidence type="ECO:0000256" key="18">
    <source>
        <dbReference type="ARBA" id="ARBA00048002"/>
    </source>
</evidence>
<dbReference type="eggNOG" id="ENOG502S254">
    <property type="taxonomic scope" value="Eukaryota"/>
</dbReference>
<comment type="catalytic activity">
    <reaction evidence="9">
        <text>8-oxo-dGTP + H2O = 8-oxo-dGMP + diphosphate + H(+)</text>
        <dbReference type="Rhea" id="RHEA:31575"/>
        <dbReference type="ChEBI" id="CHEBI:15377"/>
        <dbReference type="ChEBI" id="CHEBI:15378"/>
        <dbReference type="ChEBI" id="CHEBI:33019"/>
        <dbReference type="ChEBI" id="CHEBI:63224"/>
        <dbReference type="ChEBI" id="CHEBI:77896"/>
    </reaction>
    <physiologicalReaction direction="left-to-right" evidence="9">
        <dbReference type="Rhea" id="RHEA:31576"/>
    </physiologicalReaction>
</comment>
<evidence type="ECO:0000256" key="9">
    <source>
        <dbReference type="ARBA" id="ARBA00024486"/>
    </source>
</evidence>
<dbReference type="Pfam" id="PF00293">
    <property type="entry name" value="NUDIX"/>
    <property type="match status" value="1"/>
</dbReference>
<dbReference type="GO" id="GO:0042262">
    <property type="term" value="P:DNA protection"/>
    <property type="evidence" value="ECO:0007669"/>
    <property type="project" value="InterPro"/>
</dbReference>
<dbReference type="GO" id="GO:0005737">
    <property type="term" value="C:cytoplasm"/>
    <property type="evidence" value="ECO:0007669"/>
    <property type="project" value="TreeGrafter"/>
</dbReference>
<evidence type="ECO:0000256" key="15">
    <source>
        <dbReference type="ARBA" id="ARBA00030682"/>
    </source>
</evidence>
<dbReference type="GO" id="GO:0008413">
    <property type="term" value="F:8-oxo-7,8-dihydroguanosine triphosphate pyrophosphatase activity"/>
    <property type="evidence" value="ECO:0007669"/>
    <property type="project" value="InterPro"/>
</dbReference>
<comment type="cofactor">
    <cofactor evidence="1">
        <name>Mg(2+)</name>
        <dbReference type="ChEBI" id="CHEBI:18420"/>
    </cofactor>
</comment>
<dbReference type="OrthoDB" id="408303at2759"/>
<dbReference type="GO" id="GO:0008828">
    <property type="term" value="F:dATP diphosphatase activity"/>
    <property type="evidence" value="ECO:0007669"/>
    <property type="project" value="UniProtKB-EC"/>
</dbReference>
<evidence type="ECO:0000256" key="7">
    <source>
        <dbReference type="ARBA" id="ARBA00024448"/>
    </source>
</evidence>
<dbReference type="EMBL" id="JH767133">
    <property type="protein sequence ID" value="EQC41890.1"/>
    <property type="molecule type" value="Genomic_DNA"/>
</dbReference>
<dbReference type="GeneID" id="19941473"/>
<evidence type="ECO:0000256" key="8">
    <source>
        <dbReference type="ARBA" id="ARBA00024459"/>
    </source>
</evidence>
<reference evidence="23 24" key="1">
    <citation type="submission" date="2012-04" db="EMBL/GenBank/DDBJ databases">
        <title>The Genome Sequence of Saprolegnia declina VS20.</title>
        <authorList>
            <consortium name="The Broad Institute Genome Sequencing Platform"/>
            <person name="Russ C."/>
            <person name="Nusbaum C."/>
            <person name="Tyler B."/>
            <person name="van West P."/>
            <person name="Dieguez-Uribeondo J."/>
            <person name="de Bruijn I."/>
            <person name="Tripathy S."/>
            <person name="Jiang R."/>
            <person name="Young S.K."/>
            <person name="Zeng Q."/>
            <person name="Gargeya S."/>
            <person name="Fitzgerald M."/>
            <person name="Haas B."/>
            <person name="Abouelleil A."/>
            <person name="Alvarado L."/>
            <person name="Arachchi H.M."/>
            <person name="Berlin A."/>
            <person name="Chapman S.B."/>
            <person name="Goldberg J."/>
            <person name="Griggs A."/>
            <person name="Gujja S."/>
            <person name="Hansen M."/>
            <person name="Howarth C."/>
            <person name="Imamovic A."/>
            <person name="Larimer J."/>
            <person name="McCowen C."/>
            <person name="Montmayeur A."/>
            <person name="Murphy C."/>
            <person name="Neiman D."/>
            <person name="Pearson M."/>
            <person name="Priest M."/>
            <person name="Roberts A."/>
            <person name="Saif S."/>
            <person name="Shea T."/>
            <person name="Sisk P."/>
            <person name="Sykes S."/>
            <person name="Wortman J."/>
            <person name="Nusbaum C."/>
            <person name="Birren B."/>
        </authorList>
    </citation>
    <scope>NUCLEOTIDE SEQUENCE [LARGE SCALE GENOMIC DNA]</scope>
    <source>
        <strain evidence="23 24">VS20</strain>
    </source>
</reference>
<dbReference type="InterPro" id="IPR015797">
    <property type="entry name" value="NUDIX_hydrolase-like_dom_sf"/>
</dbReference>
<dbReference type="AlphaFoldDB" id="T0R631"/>
<comment type="catalytic activity">
    <reaction evidence="19">
        <text>O(6)-methyl-dGTP + H2O = O(6)-methyl-dGMP + diphosphate + H(+)</text>
        <dbReference type="Rhea" id="RHEA:67600"/>
        <dbReference type="ChEBI" id="CHEBI:15377"/>
        <dbReference type="ChEBI" id="CHEBI:15378"/>
        <dbReference type="ChEBI" id="CHEBI:33019"/>
        <dbReference type="ChEBI" id="CHEBI:169974"/>
        <dbReference type="ChEBI" id="CHEBI:169975"/>
    </reaction>
    <physiologicalReaction direction="left-to-right" evidence="19">
        <dbReference type="Rhea" id="RHEA:67601"/>
    </physiologicalReaction>
</comment>
<evidence type="ECO:0000256" key="10">
    <source>
        <dbReference type="ARBA" id="ARBA00024596"/>
    </source>
</evidence>
<comment type="catalytic activity">
    <reaction evidence="7">
        <text>8-oxo-dATP + H2O = 8-oxo-dAMP + diphosphate + H(+)</text>
        <dbReference type="Rhea" id="RHEA:65396"/>
        <dbReference type="ChEBI" id="CHEBI:15377"/>
        <dbReference type="ChEBI" id="CHEBI:15378"/>
        <dbReference type="ChEBI" id="CHEBI:33019"/>
        <dbReference type="ChEBI" id="CHEBI:71361"/>
        <dbReference type="ChEBI" id="CHEBI:172871"/>
    </reaction>
    <physiologicalReaction direction="left-to-right" evidence="7">
        <dbReference type="Rhea" id="RHEA:65397"/>
    </physiologicalReaction>
</comment>
<evidence type="ECO:0000256" key="13">
    <source>
        <dbReference type="ARBA" id="ARBA00029673"/>
    </source>
</evidence>
<evidence type="ECO:0000256" key="12">
    <source>
        <dbReference type="ARBA" id="ARBA00026218"/>
    </source>
</evidence>
<evidence type="ECO:0000256" key="4">
    <source>
        <dbReference type="ARBA" id="ARBA00022723"/>
    </source>
</evidence>
<keyword evidence="5" id="KW-0378">Hydrolase</keyword>
<comment type="catalytic activity">
    <reaction evidence="18">
        <text>N(6)-methyl-ATP + H2O = N(6)-methyl-AMP + diphosphate + H(+)</text>
        <dbReference type="Rhea" id="RHEA:67608"/>
        <dbReference type="ChEBI" id="CHEBI:15377"/>
        <dbReference type="ChEBI" id="CHEBI:15378"/>
        <dbReference type="ChEBI" id="CHEBI:33019"/>
        <dbReference type="ChEBI" id="CHEBI:144842"/>
        <dbReference type="ChEBI" id="CHEBI:172873"/>
    </reaction>
    <physiologicalReaction direction="left-to-right" evidence="18">
        <dbReference type="Rhea" id="RHEA:67609"/>
    </physiologicalReaction>
</comment>
<dbReference type="Proteomes" id="UP000030762">
    <property type="component" value="Unassembled WGS sequence"/>
</dbReference>
<proteinExistence type="inferred from homology"/>
<comment type="function">
    <text evidence="21">Oxidized purine nucleoside triphosphate hydrolase which is a prominent sanitizer of the oxidized nucleotide pool. Catalyzes the hydrolysis of 2-oxo-dATP (2-hydroxy-dATP) into 2-oxo-dAMP. Also has a significant hydrolase activity toward 2-oxo-ATP, 8-oxo-dGTP and 8-oxo-dATP. Through the hydrolysis of oxidized purine nucleoside triphosphates, prevents their incorporation into DNA and the subsequent transversions A:T to C:G and G:C to T:A. Also catalyzes the hydrolysis of methylated purine nucleoside triphosphate preventing their integration into DNA. Through this antimutagenic activity protects cells from oxidative stress.</text>
</comment>
<dbReference type="PANTHER" id="PTHR43758:SF2">
    <property type="entry name" value="OXIDIZED PURINE NUCLEOSIDE TRIPHOSPHATE HYDROLASE"/>
    <property type="match status" value="1"/>
</dbReference>
<evidence type="ECO:0000256" key="6">
    <source>
        <dbReference type="ARBA" id="ARBA00022842"/>
    </source>
</evidence>
<dbReference type="InterPro" id="IPR000086">
    <property type="entry name" value="NUDIX_hydrolase_dom"/>
</dbReference>
<evidence type="ECO:0000256" key="2">
    <source>
        <dbReference type="ARBA" id="ARBA00005582"/>
    </source>
</evidence>
<feature type="domain" description="Nudix hydrolase" evidence="22">
    <location>
        <begin position="17"/>
        <end position="154"/>
    </location>
</feature>
<comment type="catalytic activity">
    <reaction evidence="8">
        <text>2-oxo-dATP + H2O = 2-oxo-dAMP + diphosphate + H(+)</text>
        <dbReference type="Rhea" id="RHEA:31583"/>
        <dbReference type="ChEBI" id="CHEBI:15377"/>
        <dbReference type="ChEBI" id="CHEBI:15378"/>
        <dbReference type="ChEBI" id="CHEBI:33019"/>
        <dbReference type="ChEBI" id="CHEBI:63212"/>
        <dbReference type="ChEBI" id="CHEBI:77897"/>
        <dbReference type="EC" id="3.6.1.56"/>
    </reaction>
    <physiologicalReaction direction="left-to-right" evidence="8">
        <dbReference type="Rhea" id="RHEA:31584"/>
    </physiologicalReaction>
</comment>
<comment type="similarity">
    <text evidence="2">Belongs to the Nudix hydrolase family.</text>
</comment>
<evidence type="ECO:0000256" key="16">
    <source>
        <dbReference type="ARBA" id="ARBA00031927"/>
    </source>
</evidence>
<evidence type="ECO:0000256" key="11">
    <source>
        <dbReference type="ARBA" id="ARBA00026103"/>
    </source>
</evidence>
<dbReference type="RefSeq" id="XP_008604459.1">
    <property type="nucleotide sequence ID" value="XM_008606237.1"/>
</dbReference>
<keyword evidence="4" id="KW-0479">Metal-binding</keyword>
<dbReference type="GO" id="GO:0046872">
    <property type="term" value="F:metal ion binding"/>
    <property type="evidence" value="ECO:0007669"/>
    <property type="project" value="UniProtKB-KW"/>
</dbReference>
<evidence type="ECO:0000259" key="22">
    <source>
        <dbReference type="PROSITE" id="PS51462"/>
    </source>
</evidence>
<dbReference type="PANTHER" id="PTHR43758">
    <property type="entry name" value="7,8-DIHYDRO-8-OXOGUANINE TRIPHOSPHATASE"/>
    <property type="match status" value="1"/>
</dbReference>
<dbReference type="Gene3D" id="3.90.79.10">
    <property type="entry name" value="Nucleoside Triphosphate Pyrophosphohydrolase"/>
    <property type="match status" value="1"/>
</dbReference>
<evidence type="ECO:0000256" key="21">
    <source>
        <dbReference type="ARBA" id="ARBA00053094"/>
    </source>
</evidence>
<dbReference type="CDD" id="cd03427">
    <property type="entry name" value="NUDIX_MTH1_Nudt1"/>
    <property type="match status" value="1"/>
</dbReference>
<comment type="catalytic activity">
    <reaction evidence="10">
        <text>2-oxo-ATP + H2O = 2-oxo-AMP + diphosphate + H(+)</text>
        <dbReference type="Rhea" id="RHEA:67392"/>
        <dbReference type="ChEBI" id="CHEBI:15377"/>
        <dbReference type="ChEBI" id="CHEBI:15378"/>
        <dbReference type="ChEBI" id="CHEBI:33019"/>
        <dbReference type="ChEBI" id="CHEBI:71395"/>
        <dbReference type="ChEBI" id="CHEBI:172878"/>
    </reaction>
    <physiologicalReaction direction="left-to-right" evidence="10">
        <dbReference type="Rhea" id="RHEA:67393"/>
    </physiologicalReaction>
</comment>
<accession>T0R631</accession>
<dbReference type="VEuPathDB" id="FungiDB:SDRG_00746"/>
<dbReference type="PRINTS" id="PR01403">
    <property type="entry name" value="8OXTPHPHTASE"/>
</dbReference>
<dbReference type="STRING" id="1156394.T0R631"/>
<evidence type="ECO:0000256" key="1">
    <source>
        <dbReference type="ARBA" id="ARBA00001946"/>
    </source>
</evidence>
<dbReference type="InParanoid" id="T0R631"/>
<evidence type="ECO:0000256" key="3">
    <source>
        <dbReference type="ARBA" id="ARBA00011245"/>
    </source>
</evidence>
<comment type="subunit">
    <text evidence="3">Monomer.</text>
</comment>
<name>T0R631_SAPDV</name>
<evidence type="ECO:0000313" key="24">
    <source>
        <dbReference type="Proteomes" id="UP000030762"/>
    </source>
</evidence>